<dbReference type="AlphaFoldDB" id="A0A7X8SHY4"/>
<dbReference type="Proteomes" id="UP000585050">
    <property type="component" value="Unassembled WGS sequence"/>
</dbReference>
<comment type="caution">
    <text evidence="3">The sequence shown here is derived from an EMBL/GenBank/DDBJ whole genome shotgun (WGS) entry which is preliminary data.</text>
</comment>
<dbReference type="InterPro" id="IPR003509">
    <property type="entry name" value="UPF0102_YraN-like"/>
</dbReference>
<dbReference type="SUPFAM" id="SSF52980">
    <property type="entry name" value="Restriction endonuclease-like"/>
    <property type="match status" value="1"/>
</dbReference>
<dbReference type="RefSeq" id="WP_168881257.1">
    <property type="nucleotide sequence ID" value="NZ_JABAIL010000002.1"/>
</dbReference>
<dbReference type="PANTHER" id="PTHR34039">
    <property type="entry name" value="UPF0102 PROTEIN YRAN"/>
    <property type="match status" value="1"/>
</dbReference>
<gene>
    <name evidence="3" type="ORF">HGP29_04905</name>
</gene>
<dbReference type="InterPro" id="IPR011335">
    <property type="entry name" value="Restrct_endonuc-II-like"/>
</dbReference>
<keyword evidence="4" id="KW-1185">Reference proteome</keyword>
<evidence type="ECO:0000256" key="1">
    <source>
        <dbReference type="ARBA" id="ARBA00006738"/>
    </source>
</evidence>
<sequence>MTSTKTKKQELGVKGEALAIDYLKAKGYEILTQNYRSGRNEIDIICRHLKFLIFIEVKTRSDLLFGTPEEQVTEKQMDNITEAAIDYMDTQDWSFIVRYDIVSVIINSTGNHIQHFEDAF</sequence>
<dbReference type="CDD" id="cd20736">
    <property type="entry name" value="PoNe_Nuclease"/>
    <property type="match status" value="1"/>
</dbReference>
<evidence type="ECO:0000313" key="4">
    <source>
        <dbReference type="Proteomes" id="UP000585050"/>
    </source>
</evidence>
<dbReference type="Pfam" id="PF02021">
    <property type="entry name" value="UPF0102"/>
    <property type="match status" value="1"/>
</dbReference>
<dbReference type="Gene3D" id="3.40.1350.10">
    <property type="match status" value="1"/>
</dbReference>
<comment type="similarity">
    <text evidence="1 2">Belongs to the UPF0102 family.</text>
</comment>
<proteinExistence type="inferred from homology"/>
<organism evidence="3 4">
    <name type="scientific">Flammeovirga agarivorans</name>
    <dbReference type="NCBI Taxonomy" id="2726742"/>
    <lineage>
        <taxon>Bacteria</taxon>
        <taxon>Pseudomonadati</taxon>
        <taxon>Bacteroidota</taxon>
        <taxon>Cytophagia</taxon>
        <taxon>Cytophagales</taxon>
        <taxon>Flammeovirgaceae</taxon>
        <taxon>Flammeovirga</taxon>
    </lineage>
</organism>
<evidence type="ECO:0000256" key="2">
    <source>
        <dbReference type="HAMAP-Rule" id="MF_00048"/>
    </source>
</evidence>
<protein>
    <recommendedName>
        <fullName evidence="2">UPF0102 protein HGP29_04905</fullName>
    </recommendedName>
</protein>
<dbReference type="HAMAP" id="MF_00048">
    <property type="entry name" value="UPF0102"/>
    <property type="match status" value="1"/>
</dbReference>
<dbReference type="GO" id="GO:0003676">
    <property type="term" value="F:nucleic acid binding"/>
    <property type="evidence" value="ECO:0007669"/>
    <property type="project" value="InterPro"/>
</dbReference>
<name>A0A7X8SHY4_9BACT</name>
<accession>A0A7X8SHY4</accession>
<dbReference type="InterPro" id="IPR011856">
    <property type="entry name" value="tRNA_endonuc-like_dom_sf"/>
</dbReference>
<evidence type="ECO:0000313" key="3">
    <source>
        <dbReference type="EMBL" id="NLR90531.1"/>
    </source>
</evidence>
<reference evidence="3 4" key="1">
    <citation type="submission" date="2020-04" db="EMBL/GenBank/DDBJ databases">
        <title>Flammeovirga sp. SR4, a novel species isolated from seawater.</title>
        <authorList>
            <person name="Wang X."/>
        </authorList>
    </citation>
    <scope>NUCLEOTIDE SEQUENCE [LARGE SCALE GENOMIC DNA]</scope>
    <source>
        <strain evidence="3 4">SR4</strain>
    </source>
</reference>
<dbReference type="PANTHER" id="PTHR34039:SF1">
    <property type="entry name" value="UPF0102 PROTEIN YRAN"/>
    <property type="match status" value="1"/>
</dbReference>
<dbReference type="EMBL" id="JABAIL010000002">
    <property type="protein sequence ID" value="NLR90531.1"/>
    <property type="molecule type" value="Genomic_DNA"/>
</dbReference>